<evidence type="ECO:0000313" key="1">
    <source>
        <dbReference type="EMBL" id="MBW0512615.1"/>
    </source>
</evidence>
<protein>
    <submittedName>
        <fullName evidence="1">Uncharacterized protein</fullName>
    </submittedName>
</protein>
<organism evidence="1 2">
    <name type="scientific">Austropuccinia psidii MF-1</name>
    <dbReference type="NCBI Taxonomy" id="1389203"/>
    <lineage>
        <taxon>Eukaryota</taxon>
        <taxon>Fungi</taxon>
        <taxon>Dikarya</taxon>
        <taxon>Basidiomycota</taxon>
        <taxon>Pucciniomycotina</taxon>
        <taxon>Pucciniomycetes</taxon>
        <taxon>Pucciniales</taxon>
        <taxon>Sphaerophragmiaceae</taxon>
        <taxon>Austropuccinia</taxon>
    </lineage>
</organism>
<reference evidence="1" key="1">
    <citation type="submission" date="2021-03" db="EMBL/GenBank/DDBJ databases">
        <title>Draft genome sequence of rust myrtle Austropuccinia psidii MF-1, a brazilian biotype.</title>
        <authorList>
            <person name="Quecine M.C."/>
            <person name="Pachon D.M.R."/>
            <person name="Bonatelli M.L."/>
            <person name="Correr F.H."/>
            <person name="Franceschini L.M."/>
            <person name="Leite T.F."/>
            <person name="Margarido G.R.A."/>
            <person name="Almeida C.A."/>
            <person name="Ferrarezi J.A."/>
            <person name="Labate C.A."/>
        </authorList>
    </citation>
    <scope>NUCLEOTIDE SEQUENCE</scope>
    <source>
        <strain evidence="1">MF-1</strain>
    </source>
</reference>
<gene>
    <name evidence="1" type="ORF">O181_052330</name>
</gene>
<name>A0A9Q3E4Q4_9BASI</name>
<accession>A0A9Q3E4Q4</accession>
<dbReference type="AlphaFoldDB" id="A0A9Q3E4Q4"/>
<comment type="caution">
    <text evidence="1">The sequence shown here is derived from an EMBL/GenBank/DDBJ whole genome shotgun (WGS) entry which is preliminary data.</text>
</comment>
<keyword evidence="2" id="KW-1185">Reference proteome</keyword>
<dbReference type="Proteomes" id="UP000765509">
    <property type="component" value="Unassembled WGS sequence"/>
</dbReference>
<proteinExistence type="predicted"/>
<evidence type="ECO:0000313" key="2">
    <source>
        <dbReference type="Proteomes" id="UP000765509"/>
    </source>
</evidence>
<dbReference type="EMBL" id="AVOT02022899">
    <property type="protein sequence ID" value="MBW0512615.1"/>
    <property type="molecule type" value="Genomic_DNA"/>
</dbReference>
<sequence length="309" mass="34635">MTSSLPPDHLTPLPCLLSCMNLLSHHLLIISVSSQDVSTPTTAPPQSPTLMLLHPAACHAYPHDMPLMLSPHVRPNPSLCFCSPTHHSHPPAMPSFYASDTTTPCLPPLLWLVGIHDEFNHRNMLSGLLCQHLWGKLVGIFTILWFVMASILAQAPSSQKPNFKSYEREKTVEPCAPTEEAGKDDVIFSGKVEIISKEQFVSKITQKIPRWEKIQKGSKIPDYVCNKITQEMTLLKMDLSCKGLGKRPNINSTKKPNKKCRTFEATKDSWDQGNEIINLEVRNNDNEPPQAETPCLTSEYLSIERKGEY</sequence>